<dbReference type="InterPro" id="IPR001087">
    <property type="entry name" value="GDSL"/>
</dbReference>
<organism evidence="2">
    <name type="scientific">Amphimedon queenslandica</name>
    <name type="common">Sponge</name>
    <dbReference type="NCBI Taxonomy" id="400682"/>
    <lineage>
        <taxon>Eukaryota</taxon>
        <taxon>Metazoa</taxon>
        <taxon>Porifera</taxon>
        <taxon>Demospongiae</taxon>
        <taxon>Heteroscleromorpha</taxon>
        <taxon>Haplosclerida</taxon>
        <taxon>Niphatidae</taxon>
        <taxon>Amphimedon</taxon>
    </lineage>
</organism>
<dbReference type="Gene3D" id="3.40.50.1110">
    <property type="entry name" value="SGNH hydrolase"/>
    <property type="match status" value="1"/>
</dbReference>
<dbReference type="InParanoid" id="A0A1X7VA28"/>
<dbReference type="EnsemblMetazoa" id="Aqu2.1.37155_001">
    <property type="protein sequence ID" value="Aqu2.1.37155_001"/>
    <property type="gene ID" value="Aqu2.1.37155"/>
</dbReference>
<dbReference type="InterPro" id="IPR036514">
    <property type="entry name" value="SGNH_hydro_sf"/>
</dbReference>
<feature type="signal peptide" evidence="1">
    <location>
        <begin position="1"/>
        <end position="24"/>
    </location>
</feature>
<evidence type="ECO:0000313" key="2">
    <source>
        <dbReference type="EnsemblMetazoa" id="Aqu2.1.37155_001"/>
    </source>
</evidence>
<dbReference type="GO" id="GO:0006644">
    <property type="term" value="P:phospholipid metabolic process"/>
    <property type="evidence" value="ECO:0007669"/>
    <property type="project" value="TreeGrafter"/>
</dbReference>
<sequence length="369" mass="41683">MISMSFRYLVSSFSLLLCFGFIASDEFNCPPLPPLARPAQSVHELRPQDIKVVMTLGDSVTAAFAAMGRQDGIKDLYEFRGISWFIGGDPNAQTIFSFLRHYTPNIIGGSLGSHFVELCYGPICPPDQYRPKQDVFNAAQSGAMVPNLKKHEFTYLYEQLTLNPSVNMRDDWKLLSILIGFNDLCIGCSGDVPYITADDFETNLRSVIEEVRSKIPKVFVNLVEIFNMSMIYEKSKTMPHCEDIHRLLPIECLCVFLEGKIGDDTRRDIDNYAAKYNERLRKLAKEYSEKNYQDFAVVVQPGIRDGTAKNTPIDFMSDVDCFHPSLVAHQAFAKVIWNNLLTPAAQKTSNFDFKAPFVCPTNATLIYTN</sequence>
<dbReference type="KEGG" id="aqu:105312066"/>
<dbReference type="PANTHER" id="PTHR21325:SF31">
    <property type="entry name" value="GH22081P-RELATED"/>
    <property type="match status" value="1"/>
</dbReference>
<reference evidence="2" key="2">
    <citation type="submission" date="2017-05" db="UniProtKB">
        <authorList>
            <consortium name="EnsemblMetazoa"/>
        </authorList>
    </citation>
    <scope>IDENTIFICATION</scope>
</reference>
<dbReference type="OrthoDB" id="10265800at2759"/>
<keyword evidence="3" id="KW-1185">Reference proteome</keyword>
<dbReference type="Proteomes" id="UP000007879">
    <property type="component" value="Unassembled WGS sequence"/>
</dbReference>
<dbReference type="Pfam" id="PF00657">
    <property type="entry name" value="Lipase_GDSL"/>
    <property type="match status" value="1"/>
</dbReference>
<proteinExistence type="predicted"/>
<dbReference type="eggNOG" id="KOG3670">
    <property type="taxonomic scope" value="Eukaryota"/>
</dbReference>
<evidence type="ECO:0000256" key="1">
    <source>
        <dbReference type="SAM" id="SignalP"/>
    </source>
</evidence>
<feature type="chain" id="PRO_5012349629" evidence="1">
    <location>
        <begin position="25"/>
        <end position="369"/>
    </location>
</feature>
<reference evidence="3" key="1">
    <citation type="journal article" date="2010" name="Nature">
        <title>The Amphimedon queenslandica genome and the evolution of animal complexity.</title>
        <authorList>
            <person name="Srivastava M."/>
            <person name="Simakov O."/>
            <person name="Chapman J."/>
            <person name="Fahey B."/>
            <person name="Gauthier M.E."/>
            <person name="Mitros T."/>
            <person name="Richards G.S."/>
            <person name="Conaco C."/>
            <person name="Dacre M."/>
            <person name="Hellsten U."/>
            <person name="Larroux C."/>
            <person name="Putnam N.H."/>
            <person name="Stanke M."/>
            <person name="Adamska M."/>
            <person name="Darling A."/>
            <person name="Degnan S.M."/>
            <person name="Oakley T.H."/>
            <person name="Plachetzki D.C."/>
            <person name="Zhai Y."/>
            <person name="Adamski M."/>
            <person name="Calcino A."/>
            <person name="Cummins S.F."/>
            <person name="Goodstein D.M."/>
            <person name="Harris C."/>
            <person name="Jackson D.J."/>
            <person name="Leys S.P."/>
            <person name="Shu S."/>
            <person name="Woodcroft B.J."/>
            <person name="Vervoort M."/>
            <person name="Kosik K.S."/>
            <person name="Manning G."/>
            <person name="Degnan B.M."/>
            <person name="Rokhsar D.S."/>
        </authorList>
    </citation>
    <scope>NUCLEOTIDE SEQUENCE [LARGE SCALE GENOMIC DNA]</scope>
</reference>
<dbReference type="AlphaFoldDB" id="A0A1X7VA28"/>
<accession>A0A1X7VA28</accession>
<keyword evidence="1" id="KW-0732">Signal</keyword>
<dbReference type="EnsemblMetazoa" id="XM_011404411.2">
    <property type="protein sequence ID" value="XP_011402713.2"/>
    <property type="gene ID" value="LOC105312066"/>
</dbReference>
<dbReference type="SUPFAM" id="SSF52266">
    <property type="entry name" value="SGNH hydrolase"/>
    <property type="match status" value="1"/>
</dbReference>
<gene>
    <name evidence="2" type="primary">105312066</name>
</gene>
<evidence type="ECO:0000313" key="3">
    <source>
        <dbReference type="Proteomes" id="UP000007879"/>
    </source>
</evidence>
<dbReference type="InterPro" id="IPR038885">
    <property type="entry name" value="PLB1"/>
</dbReference>
<protein>
    <submittedName>
        <fullName evidence="2">Uncharacterized protein</fullName>
    </submittedName>
</protein>
<dbReference type="PANTHER" id="PTHR21325">
    <property type="entry name" value="PHOSPHOLIPASE B, PLB1"/>
    <property type="match status" value="1"/>
</dbReference>
<dbReference type="GO" id="GO:0004620">
    <property type="term" value="F:phospholipase activity"/>
    <property type="evidence" value="ECO:0007669"/>
    <property type="project" value="InterPro"/>
</dbReference>
<name>A0A1X7VA28_AMPQE</name>